<accession>A0A165XZQ5</accession>
<feature type="signal peptide" evidence="1">
    <location>
        <begin position="1"/>
        <end position="20"/>
    </location>
</feature>
<feature type="chain" id="PRO_5007869102" description="DUF2946 domain-containing protein" evidence="1">
    <location>
        <begin position="21"/>
        <end position="116"/>
    </location>
</feature>
<keyword evidence="3" id="KW-1185">Reference proteome</keyword>
<dbReference type="PATRIC" id="fig|989403.3.peg.2857"/>
<keyword evidence="1" id="KW-0732">Signal</keyword>
<dbReference type="Proteomes" id="UP000076577">
    <property type="component" value="Unassembled WGS sequence"/>
</dbReference>
<sequence length="116" mass="12113">MFRVLTILLLVFVTAPHANSMQVARSAQQTAVALQATGLHADENSQMGMEMQCCCCEQGDNAAGAAAGCFAAMVLAPDSVSSEPAVRAARLNVPLQTSLLAARQSSIDRPPIQRAA</sequence>
<gene>
    <name evidence="2" type="ORF">PsAD2_02667</name>
</gene>
<proteinExistence type="predicted"/>
<reference evidence="2 3" key="1">
    <citation type="journal article" date="2016" name="Front. Microbiol.">
        <title>Comparative Genomic Analysis Reveals a Diverse Repertoire of Genes Involved in Prokaryote-Eukaryote Interactions within the Pseudovibrio Genus.</title>
        <authorList>
            <person name="Romano S."/>
            <person name="Fernandez-Guerra A."/>
            <person name="Reen F.J."/>
            <person name="Glockner F.O."/>
            <person name="Crowley S.P."/>
            <person name="O'Sullivan O."/>
            <person name="Cotter P.D."/>
            <person name="Adams C."/>
            <person name="Dobson A.D."/>
            <person name="O'Gara F."/>
        </authorList>
    </citation>
    <scope>NUCLEOTIDE SEQUENCE [LARGE SCALE GENOMIC DNA]</scope>
    <source>
        <strain evidence="2 3">Ad2</strain>
    </source>
</reference>
<evidence type="ECO:0008006" key="4">
    <source>
        <dbReference type="Google" id="ProtNLM"/>
    </source>
</evidence>
<dbReference type="STRING" id="989403.SAMN05421798_11842"/>
<comment type="caution">
    <text evidence="2">The sequence shown here is derived from an EMBL/GenBank/DDBJ whole genome shotgun (WGS) entry which is preliminary data.</text>
</comment>
<name>A0A165XZQ5_9HYPH</name>
<dbReference type="EMBL" id="LMCB01000023">
    <property type="protein sequence ID" value="KZL18275.1"/>
    <property type="molecule type" value="Genomic_DNA"/>
</dbReference>
<evidence type="ECO:0000313" key="3">
    <source>
        <dbReference type="Proteomes" id="UP000076577"/>
    </source>
</evidence>
<evidence type="ECO:0000256" key="1">
    <source>
        <dbReference type="SAM" id="SignalP"/>
    </source>
</evidence>
<organism evidence="2 3">
    <name type="scientific">Pseudovibrio axinellae</name>
    <dbReference type="NCBI Taxonomy" id="989403"/>
    <lineage>
        <taxon>Bacteria</taxon>
        <taxon>Pseudomonadati</taxon>
        <taxon>Pseudomonadota</taxon>
        <taxon>Alphaproteobacteria</taxon>
        <taxon>Hyphomicrobiales</taxon>
        <taxon>Stappiaceae</taxon>
        <taxon>Pseudovibrio</taxon>
    </lineage>
</organism>
<dbReference type="RefSeq" id="WP_208979618.1">
    <property type="nucleotide sequence ID" value="NZ_FOFM01000018.1"/>
</dbReference>
<evidence type="ECO:0000313" key="2">
    <source>
        <dbReference type="EMBL" id="KZL18275.1"/>
    </source>
</evidence>
<dbReference type="AlphaFoldDB" id="A0A165XZQ5"/>
<protein>
    <recommendedName>
        <fullName evidence="4">DUF2946 domain-containing protein</fullName>
    </recommendedName>
</protein>